<comment type="caution">
    <text evidence="10">The sequence shown here is derived from an EMBL/GenBank/DDBJ whole genome shotgun (WGS) entry which is preliminary data.</text>
</comment>
<keyword evidence="4" id="KW-0805">Transcription regulation</keyword>
<organism evidence="10 11">
    <name type="scientific">Streptomyces thermodiastaticus</name>
    <dbReference type="NCBI Taxonomy" id="44061"/>
    <lineage>
        <taxon>Bacteria</taxon>
        <taxon>Bacillati</taxon>
        <taxon>Actinomycetota</taxon>
        <taxon>Actinomycetes</taxon>
        <taxon>Kitasatosporales</taxon>
        <taxon>Streptomycetaceae</taxon>
        <taxon>Streptomyces</taxon>
    </lineage>
</organism>
<dbReference type="Proteomes" id="UP001236795">
    <property type="component" value="Unassembled WGS sequence"/>
</dbReference>
<dbReference type="EMBL" id="JAUSWC010000025">
    <property type="protein sequence ID" value="MDQ0490776.1"/>
    <property type="molecule type" value="Genomic_DNA"/>
</dbReference>
<dbReference type="InterPro" id="IPR005158">
    <property type="entry name" value="BTAD"/>
</dbReference>
<evidence type="ECO:0000259" key="9">
    <source>
        <dbReference type="PROSITE" id="PS51755"/>
    </source>
</evidence>
<dbReference type="SUPFAM" id="SSF52540">
    <property type="entry name" value="P-loop containing nucleoside triphosphate hydrolases"/>
    <property type="match status" value="1"/>
</dbReference>
<dbReference type="PANTHER" id="PTHR35807:SF1">
    <property type="entry name" value="TRANSCRIPTIONAL REGULATOR REDD"/>
    <property type="match status" value="1"/>
</dbReference>
<evidence type="ECO:0000256" key="3">
    <source>
        <dbReference type="ARBA" id="ARBA00023012"/>
    </source>
</evidence>
<dbReference type="Gene3D" id="1.10.10.10">
    <property type="entry name" value="Winged helix-like DNA-binding domain superfamily/Winged helix DNA-binding domain"/>
    <property type="match status" value="2"/>
</dbReference>
<name>A0ABU0KMW5_9ACTN</name>
<dbReference type="Pfam" id="PF03704">
    <property type="entry name" value="BTAD"/>
    <property type="match status" value="1"/>
</dbReference>
<dbReference type="InterPro" id="IPR036388">
    <property type="entry name" value="WH-like_DNA-bd_sf"/>
</dbReference>
<dbReference type="Gene3D" id="1.10.8.430">
    <property type="entry name" value="Helical domain of apoptotic protease-activating factors"/>
    <property type="match status" value="1"/>
</dbReference>
<dbReference type="SMART" id="SM00028">
    <property type="entry name" value="TPR"/>
    <property type="match status" value="4"/>
</dbReference>
<dbReference type="Pfam" id="PF00931">
    <property type="entry name" value="NB-ARC"/>
    <property type="match status" value="1"/>
</dbReference>
<evidence type="ECO:0000256" key="8">
    <source>
        <dbReference type="SAM" id="MobiDB-lite"/>
    </source>
</evidence>
<dbReference type="InterPro" id="IPR002182">
    <property type="entry name" value="NB-ARC"/>
</dbReference>
<feature type="region of interest" description="Disordered" evidence="8">
    <location>
        <begin position="980"/>
        <end position="999"/>
    </location>
</feature>
<dbReference type="InterPro" id="IPR042197">
    <property type="entry name" value="Apaf_helical"/>
</dbReference>
<dbReference type="InterPro" id="IPR019734">
    <property type="entry name" value="TPR_rpt"/>
</dbReference>
<dbReference type="Gene3D" id="3.40.50.300">
    <property type="entry name" value="P-loop containing nucleotide triphosphate hydrolases"/>
    <property type="match status" value="1"/>
</dbReference>
<evidence type="ECO:0000313" key="11">
    <source>
        <dbReference type="Proteomes" id="UP001236795"/>
    </source>
</evidence>
<dbReference type="InterPro" id="IPR016032">
    <property type="entry name" value="Sig_transdc_resp-reg_C-effctor"/>
</dbReference>
<keyword evidence="5 7" id="KW-0238">DNA-binding</keyword>
<keyword evidence="6" id="KW-0804">Transcription</keyword>
<dbReference type="SUPFAM" id="SSF48452">
    <property type="entry name" value="TPR-like"/>
    <property type="match status" value="3"/>
</dbReference>
<dbReference type="RefSeq" id="WP_215048682.1">
    <property type="nucleotide sequence ID" value="NZ_JAUSWC010000025.1"/>
</dbReference>
<keyword evidence="2" id="KW-0677">Repeat</keyword>
<dbReference type="PRINTS" id="PR00364">
    <property type="entry name" value="DISEASERSIST"/>
</dbReference>
<keyword evidence="3" id="KW-0902">Two-component regulatory system</keyword>
<dbReference type="GO" id="GO:0003677">
    <property type="term" value="F:DNA binding"/>
    <property type="evidence" value="ECO:0007669"/>
    <property type="project" value="UniProtKB-KW"/>
</dbReference>
<comment type="similarity">
    <text evidence="1">Belongs to the AfsR/DnrI/RedD regulatory family.</text>
</comment>
<dbReference type="CDD" id="cd15831">
    <property type="entry name" value="BTAD"/>
    <property type="match status" value="1"/>
</dbReference>
<gene>
    <name evidence="10" type="ORF">QO019_005659</name>
</gene>
<dbReference type="InterPro" id="IPR001867">
    <property type="entry name" value="OmpR/PhoB-type_DNA-bd"/>
</dbReference>
<sequence>MGGNSQRLRIEVLGPLRAWRDGEPLALGPVRRQTVLAALLLRDGAVVSHEQLLDGVWGADPPASGTKVLASHVNPLRRTLDRAGTRHTESVIRSGKGWYRFVLDDVRLDLTDLAELGDRALRTKASGDLAGAAGQLTDALALFQGEPLAHLSGPFAAAERERLLERRRTLRLARLSCLVDLGRYGDALDDLARLPESDRYDESVLALRMRALYGCERQAEALHAYEDMRRRLADELGVDPGEELRRVYEAVLRQDDGTLLGTAAERQVVALQPPAPRRPVNQLPGDTGQLVGREDELSVLTGPDPDDAVSVVAVDGPAGVGKTALVVRAAHRIRDRYPDGCLFVDLHAHSRERGRPAPERVLRRLLRSLGADGSEVPDDLDDLMTAWRAVTSPLRLLLVLDDAAGTRQIRPLLPAGPGSRVIVTGRQRLAGLDADRRVTLETLGPGEAASLLRHIVGRERTDQEPEATRELVRLCAGLPLALRIAGTRLQTRPAWSLAYLVERMTDDEGRLGELSAGDRSVEAAFRLSYDQLPPEQRRGFRTLGLAPTVEFDVRTPAAMLGRPARDAERILESLVDTSLLQQPRPGRYRLHDLVRVHARRLAEAEPGEAGPAREAALRLYLDAARVASDWGAGGYPTGPGPSGTSFTGWREAAVWLDEAGGELVDVIAHAVASGETDHACWIAEALTDHFVGRGRLHECQAALETALPYADAASDRRMAPALHNCLGYTLTHRARFPEACRHLRTALVLGRERGEPHEEGRALVGLGAMTGLGATVGLGTTAGPGATGPDAGQVEGGVSVLVAGRELAERYDDHWLVAMASFALGFVRHRQGRDEEALACFRDAHTRGRAIGRPRALSRALTSNLDLHLYLDPSAARVLFRRVADLIQRTGDVLLHTLTLARLGTAEHNAGNLDAAAEVFRRALAQHGTPGPLDDPDHDRREMDLRCRLGRAYRAAGRTAEAREQFRVALSVPGADRYPKEHKQAVEGLAATEGPVRAG</sequence>
<evidence type="ECO:0000256" key="5">
    <source>
        <dbReference type="ARBA" id="ARBA00023125"/>
    </source>
</evidence>
<evidence type="ECO:0000256" key="6">
    <source>
        <dbReference type="ARBA" id="ARBA00023163"/>
    </source>
</evidence>
<dbReference type="Pfam" id="PF00486">
    <property type="entry name" value="Trans_reg_C"/>
    <property type="match status" value="1"/>
</dbReference>
<feature type="domain" description="OmpR/PhoB-type" evidence="9">
    <location>
        <begin position="1"/>
        <end position="103"/>
    </location>
</feature>
<evidence type="ECO:0000313" key="10">
    <source>
        <dbReference type="EMBL" id="MDQ0490776.1"/>
    </source>
</evidence>
<dbReference type="InterPro" id="IPR027417">
    <property type="entry name" value="P-loop_NTPase"/>
</dbReference>
<protein>
    <submittedName>
        <fullName evidence="10">DNA-binding SARP family transcriptional activator</fullName>
    </submittedName>
</protein>
<reference evidence="10 11" key="1">
    <citation type="submission" date="2023-07" db="EMBL/GenBank/DDBJ databases">
        <title>Genomic Encyclopedia of Type Strains, Phase IV (KMG-IV): sequencing the most valuable type-strain genomes for metagenomic binning, comparative biology and taxonomic classification.</title>
        <authorList>
            <person name="Goeker M."/>
        </authorList>
    </citation>
    <scope>NUCLEOTIDE SEQUENCE [LARGE SCALE GENOMIC DNA]</scope>
    <source>
        <strain evidence="10 11">DSM 40573</strain>
    </source>
</reference>
<evidence type="ECO:0000256" key="1">
    <source>
        <dbReference type="ARBA" id="ARBA00005820"/>
    </source>
</evidence>
<dbReference type="SMART" id="SM01043">
    <property type="entry name" value="BTAD"/>
    <property type="match status" value="1"/>
</dbReference>
<dbReference type="Gene3D" id="1.25.40.10">
    <property type="entry name" value="Tetratricopeptide repeat domain"/>
    <property type="match status" value="3"/>
</dbReference>
<dbReference type="PROSITE" id="PS51755">
    <property type="entry name" value="OMPR_PHOB"/>
    <property type="match status" value="1"/>
</dbReference>
<dbReference type="SUPFAM" id="SSF46894">
    <property type="entry name" value="C-terminal effector domain of the bipartite response regulators"/>
    <property type="match status" value="1"/>
</dbReference>
<dbReference type="SMART" id="SM00862">
    <property type="entry name" value="Trans_reg_C"/>
    <property type="match status" value="1"/>
</dbReference>
<keyword evidence="11" id="KW-1185">Reference proteome</keyword>
<accession>A0ABU0KMW5</accession>
<evidence type="ECO:0000256" key="4">
    <source>
        <dbReference type="ARBA" id="ARBA00023015"/>
    </source>
</evidence>
<dbReference type="PANTHER" id="PTHR35807">
    <property type="entry name" value="TRANSCRIPTIONAL REGULATOR REDD-RELATED"/>
    <property type="match status" value="1"/>
</dbReference>
<feature type="DNA-binding region" description="OmpR/PhoB-type" evidence="7">
    <location>
        <begin position="1"/>
        <end position="103"/>
    </location>
</feature>
<evidence type="ECO:0000256" key="7">
    <source>
        <dbReference type="PROSITE-ProRule" id="PRU01091"/>
    </source>
</evidence>
<dbReference type="InterPro" id="IPR051677">
    <property type="entry name" value="AfsR-DnrI-RedD_regulator"/>
</dbReference>
<evidence type="ECO:0000256" key="2">
    <source>
        <dbReference type="ARBA" id="ARBA00022737"/>
    </source>
</evidence>
<proteinExistence type="inferred from homology"/>
<dbReference type="InterPro" id="IPR011990">
    <property type="entry name" value="TPR-like_helical_dom_sf"/>
</dbReference>